<reference evidence="1" key="2">
    <citation type="submission" date="2020-09" db="EMBL/GenBank/DDBJ databases">
        <authorList>
            <person name="Sun Q."/>
            <person name="Kim S."/>
        </authorList>
    </citation>
    <scope>NUCLEOTIDE SEQUENCE</scope>
    <source>
        <strain evidence="1">KCTC 12719</strain>
    </source>
</reference>
<protein>
    <submittedName>
        <fullName evidence="1">Uncharacterized protein</fullName>
    </submittedName>
</protein>
<organism evidence="1 2">
    <name type="scientific">Salinimicrobium marinum</name>
    <dbReference type="NCBI Taxonomy" id="680283"/>
    <lineage>
        <taxon>Bacteria</taxon>
        <taxon>Pseudomonadati</taxon>
        <taxon>Bacteroidota</taxon>
        <taxon>Flavobacteriia</taxon>
        <taxon>Flavobacteriales</taxon>
        <taxon>Flavobacteriaceae</taxon>
        <taxon>Salinimicrobium</taxon>
    </lineage>
</organism>
<dbReference type="Proteomes" id="UP000610456">
    <property type="component" value="Unassembled WGS sequence"/>
</dbReference>
<name>A0A918S9P6_9FLAO</name>
<dbReference type="AlphaFoldDB" id="A0A918S9P6"/>
<dbReference type="EMBL" id="BMXB01000002">
    <property type="protein sequence ID" value="GHA30124.1"/>
    <property type="molecule type" value="Genomic_DNA"/>
</dbReference>
<accession>A0A918S9P6</accession>
<proteinExistence type="predicted"/>
<sequence length="54" mass="6203">MNFLIKFLCVLFNSGYVLNHVVAKETKNKNGCRFNKEMIAKNRSSSESFTCILN</sequence>
<evidence type="ECO:0000313" key="1">
    <source>
        <dbReference type="EMBL" id="GHA30124.1"/>
    </source>
</evidence>
<comment type="caution">
    <text evidence="1">The sequence shown here is derived from an EMBL/GenBank/DDBJ whole genome shotgun (WGS) entry which is preliminary data.</text>
</comment>
<evidence type="ECO:0000313" key="2">
    <source>
        <dbReference type="Proteomes" id="UP000610456"/>
    </source>
</evidence>
<keyword evidence="2" id="KW-1185">Reference proteome</keyword>
<gene>
    <name evidence="1" type="ORF">GCM10007103_09280</name>
</gene>
<reference evidence="1" key="1">
    <citation type="journal article" date="2014" name="Int. J. Syst. Evol. Microbiol.">
        <title>Complete genome sequence of Corynebacterium casei LMG S-19264T (=DSM 44701T), isolated from a smear-ripened cheese.</title>
        <authorList>
            <consortium name="US DOE Joint Genome Institute (JGI-PGF)"/>
            <person name="Walter F."/>
            <person name="Albersmeier A."/>
            <person name="Kalinowski J."/>
            <person name="Ruckert C."/>
        </authorList>
    </citation>
    <scope>NUCLEOTIDE SEQUENCE</scope>
    <source>
        <strain evidence="1">KCTC 12719</strain>
    </source>
</reference>